<protein>
    <submittedName>
        <fullName evidence="1">Uncharacterized protein</fullName>
    </submittedName>
</protein>
<sequence length="72" mass="8416">MSRLAFNIILNKQFNKVVPKSINNRPGYDMKYVSAYIVNYCYGTDLKKIIGIEWDPESIRVIWLFVSIAGNW</sequence>
<name>A0A2I1HM83_9GLOM</name>
<keyword evidence="2" id="KW-1185">Reference proteome</keyword>
<reference evidence="1 2" key="1">
    <citation type="submission" date="2015-10" db="EMBL/GenBank/DDBJ databases">
        <title>Genome analyses suggest a sexual origin of heterokaryosis in a supposedly ancient asexual fungus.</title>
        <authorList>
            <person name="Ropars J."/>
            <person name="Sedzielewska K."/>
            <person name="Noel J."/>
            <person name="Charron P."/>
            <person name="Farinelli L."/>
            <person name="Marton T."/>
            <person name="Kruger M."/>
            <person name="Pelin A."/>
            <person name="Brachmann A."/>
            <person name="Corradi N."/>
        </authorList>
    </citation>
    <scope>NUCLEOTIDE SEQUENCE [LARGE SCALE GENOMIC DNA]</scope>
    <source>
        <strain evidence="1 2">A4</strain>
    </source>
</reference>
<organism evidence="1 2">
    <name type="scientific">Rhizophagus irregularis</name>
    <dbReference type="NCBI Taxonomy" id="588596"/>
    <lineage>
        <taxon>Eukaryota</taxon>
        <taxon>Fungi</taxon>
        <taxon>Fungi incertae sedis</taxon>
        <taxon>Mucoromycota</taxon>
        <taxon>Glomeromycotina</taxon>
        <taxon>Glomeromycetes</taxon>
        <taxon>Glomerales</taxon>
        <taxon>Glomeraceae</taxon>
        <taxon>Rhizophagus</taxon>
    </lineage>
</organism>
<dbReference type="Proteomes" id="UP000234323">
    <property type="component" value="Unassembled WGS sequence"/>
</dbReference>
<comment type="caution">
    <text evidence="1">The sequence shown here is derived from an EMBL/GenBank/DDBJ whole genome shotgun (WGS) entry which is preliminary data.</text>
</comment>
<dbReference type="EMBL" id="LLXI01003894">
    <property type="protein sequence ID" value="PKY59989.1"/>
    <property type="molecule type" value="Genomic_DNA"/>
</dbReference>
<evidence type="ECO:0000313" key="1">
    <source>
        <dbReference type="EMBL" id="PKY59989.1"/>
    </source>
</evidence>
<dbReference type="AlphaFoldDB" id="A0A2I1HM83"/>
<proteinExistence type="predicted"/>
<gene>
    <name evidence="1" type="ORF">RhiirA4_483192</name>
</gene>
<accession>A0A2I1HM83</accession>
<evidence type="ECO:0000313" key="2">
    <source>
        <dbReference type="Proteomes" id="UP000234323"/>
    </source>
</evidence>